<evidence type="ECO:0000256" key="1">
    <source>
        <dbReference type="SAM" id="MobiDB-lite"/>
    </source>
</evidence>
<feature type="region of interest" description="Disordered" evidence="1">
    <location>
        <begin position="247"/>
        <end position="268"/>
    </location>
</feature>
<feature type="domain" description="MADF" evidence="3">
    <location>
        <begin position="18"/>
        <end position="106"/>
    </location>
</feature>
<dbReference type="PANTHER" id="PTHR12243:SF67">
    <property type="entry name" value="COREPRESSOR OF PANGOLIN, ISOFORM A-RELATED"/>
    <property type="match status" value="1"/>
</dbReference>
<dbReference type="GO" id="GO:0006357">
    <property type="term" value="P:regulation of transcription by RNA polymerase II"/>
    <property type="evidence" value="ECO:0007669"/>
    <property type="project" value="TreeGrafter"/>
</dbReference>
<name>A0A9N9QJ19_9CUCU</name>
<evidence type="ECO:0000313" key="5">
    <source>
        <dbReference type="Proteomes" id="UP001152799"/>
    </source>
</evidence>
<dbReference type="InterPro" id="IPR004210">
    <property type="entry name" value="BESS_motif"/>
</dbReference>
<proteinExistence type="predicted"/>
<feature type="compositionally biased region" description="Polar residues" evidence="1">
    <location>
        <begin position="150"/>
        <end position="159"/>
    </location>
</feature>
<gene>
    <name evidence="4" type="ORF">CEUTPL_LOCUS1391</name>
</gene>
<organism evidence="4 5">
    <name type="scientific">Ceutorhynchus assimilis</name>
    <name type="common">cabbage seed weevil</name>
    <dbReference type="NCBI Taxonomy" id="467358"/>
    <lineage>
        <taxon>Eukaryota</taxon>
        <taxon>Metazoa</taxon>
        <taxon>Ecdysozoa</taxon>
        <taxon>Arthropoda</taxon>
        <taxon>Hexapoda</taxon>
        <taxon>Insecta</taxon>
        <taxon>Pterygota</taxon>
        <taxon>Neoptera</taxon>
        <taxon>Endopterygota</taxon>
        <taxon>Coleoptera</taxon>
        <taxon>Polyphaga</taxon>
        <taxon>Cucujiformia</taxon>
        <taxon>Curculionidae</taxon>
        <taxon>Ceutorhynchinae</taxon>
        <taxon>Ceutorhynchus</taxon>
    </lineage>
</organism>
<dbReference type="Pfam" id="PF02944">
    <property type="entry name" value="BESS"/>
    <property type="match status" value="1"/>
</dbReference>
<accession>A0A9N9QJ19</accession>
<feature type="region of interest" description="Disordered" evidence="1">
    <location>
        <begin position="113"/>
        <end position="183"/>
    </location>
</feature>
<dbReference type="Pfam" id="PF10545">
    <property type="entry name" value="MADF_DNA_bdg"/>
    <property type="match status" value="1"/>
</dbReference>
<dbReference type="Proteomes" id="UP001152799">
    <property type="component" value="Chromosome 1"/>
</dbReference>
<dbReference type="InterPro" id="IPR039353">
    <property type="entry name" value="TF_Adf1"/>
</dbReference>
<dbReference type="OrthoDB" id="8118596at2759"/>
<dbReference type="InterPro" id="IPR006578">
    <property type="entry name" value="MADF-dom"/>
</dbReference>
<reference evidence="4" key="1">
    <citation type="submission" date="2022-01" db="EMBL/GenBank/DDBJ databases">
        <authorList>
            <person name="King R."/>
        </authorList>
    </citation>
    <scope>NUCLEOTIDE SEQUENCE</scope>
</reference>
<evidence type="ECO:0000259" key="2">
    <source>
        <dbReference type="Pfam" id="PF02944"/>
    </source>
</evidence>
<evidence type="ECO:0000313" key="4">
    <source>
        <dbReference type="EMBL" id="CAG9760668.1"/>
    </source>
</evidence>
<sequence length="341" mass="38610">MADREEVTYIVLDSERIIVEVEKGPALYNKELKDYSDRNAKEKLWIEVCANVISRWHELSERDVQKKWKNLRDCFARELAIQKKIKSGEPARKRRKYIYFDALLFLLPHQQPRATSSNVEPPNDDIQLPDDDIQPPNDINDNEGPRNETGESSNDNSDPPRSVPSAEPSQRAPRSCPSKSQTSTFEASLIEILKNKQNEEVSEDKSFALMLAPMLAKLNDEQKHFAKIEILSVLRNAKFYTTPFPQQAQQQANYTQPGRSAQTNFHPPLHPGPHNMQSHNSTHLPAASSQFSSQASVGLAAGSPQYSNHSDNSISIQRYYSQFSKDILSPTSTDDNAINDF</sequence>
<dbReference type="GO" id="GO:0003677">
    <property type="term" value="F:DNA binding"/>
    <property type="evidence" value="ECO:0007669"/>
    <property type="project" value="InterPro"/>
</dbReference>
<dbReference type="PANTHER" id="PTHR12243">
    <property type="entry name" value="MADF DOMAIN TRANSCRIPTION FACTOR"/>
    <property type="match status" value="1"/>
</dbReference>
<feature type="domain" description="BESS" evidence="2">
    <location>
        <begin position="203"/>
        <end position="235"/>
    </location>
</feature>
<dbReference type="SMART" id="SM00595">
    <property type="entry name" value="MADF"/>
    <property type="match status" value="1"/>
</dbReference>
<protein>
    <recommendedName>
        <fullName evidence="6">Transcription factor Adf-1</fullName>
    </recommendedName>
</protein>
<dbReference type="GO" id="GO:0005634">
    <property type="term" value="C:nucleus"/>
    <property type="evidence" value="ECO:0007669"/>
    <property type="project" value="TreeGrafter"/>
</dbReference>
<feature type="compositionally biased region" description="Low complexity" evidence="1">
    <location>
        <begin position="247"/>
        <end position="257"/>
    </location>
</feature>
<dbReference type="AlphaFoldDB" id="A0A9N9QJ19"/>
<dbReference type="EMBL" id="OU892277">
    <property type="protein sequence ID" value="CAG9760668.1"/>
    <property type="molecule type" value="Genomic_DNA"/>
</dbReference>
<dbReference type="GO" id="GO:0005667">
    <property type="term" value="C:transcription regulator complex"/>
    <property type="evidence" value="ECO:0007669"/>
    <property type="project" value="TreeGrafter"/>
</dbReference>
<keyword evidence="5" id="KW-1185">Reference proteome</keyword>
<evidence type="ECO:0000259" key="3">
    <source>
        <dbReference type="Pfam" id="PF10545"/>
    </source>
</evidence>
<evidence type="ECO:0008006" key="6">
    <source>
        <dbReference type="Google" id="ProtNLM"/>
    </source>
</evidence>